<comment type="caution">
    <text evidence="2">The sequence shown here is derived from an EMBL/GenBank/DDBJ whole genome shotgun (WGS) entry which is preliminary data.</text>
</comment>
<gene>
    <name evidence="2" type="ORF">TMPK1_33820</name>
</gene>
<keyword evidence="1" id="KW-0732">Signal</keyword>
<reference evidence="2" key="1">
    <citation type="submission" date="2021-02" db="EMBL/GenBank/DDBJ databases">
        <title>Genome sequence of Rhodospirillales sp. strain TMPK1 isolated from soil.</title>
        <authorList>
            <person name="Nakai R."/>
            <person name="Kusada H."/>
            <person name="Tamaki H."/>
        </authorList>
    </citation>
    <scope>NUCLEOTIDE SEQUENCE</scope>
    <source>
        <strain evidence="2">TMPK1</strain>
    </source>
</reference>
<evidence type="ECO:0000313" key="2">
    <source>
        <dbReference type="EMBL" id="GIL41145.1"/>
    </source>
</evidence>
<evidence type="ECO:0000313" key="3">
    <source>
        <dbReference type="Proteomes" id="UP000681075"/>
    </source>
</evidence>
<protein>
    <submittedName>
        <fullName evidence="2">Uncharacterized protein</fullName>
    </submittedName>
</protein>
<sequence length="287" mass="31493">MKGFVPWAFCALFSISAAAQGQPSTYAQHLVDQTVAKHSDVLVLAMHVTPPKSRENVIIASNIGRIGKAADEDDLAVIRTGKAKLEVNQAGDRFEVELPLLDVRGDRIGALGVVFPYKSGDNKQARAKQAAEIRDELRRRISHVENLVEPYPYDPSVPTYPAAQRLVDDTMNKYRDVILLVMHVTPPGSANNIILASNIGRIGKKADEDDLRVIDKGETNLEVSTDGKRFEVELPLLDKAQTGIGALGVVFAYKKSDDKQALKRRAEKIRDDMAAQIASVAKIAERN</sequence>
<dbReference type="AlphaFoldDB" id="A0A8S8XIY6"/>
<dbReference type="RefSeq" id="WP_420244509.1">
    <property type="nucleotide sequence ID" value="NZ_BOPV01000001.1"/>
</dbReference>
<feature type="chain" id="PRO_5035801517" evidence="1">
    <location>
        <begin position="20"/>
        <end position="287"/>
    </location>
</feature>
<feature type="signal peptide" evidence="1">
    <location>
        <begin position="1"/>
        <end position="19"/>
    </location>
</feature>
<organism evidence="2 3">
    <name type="scientific">Roseiterribacter gracilis</name>
    <dbReference type="NCBI Taxonomy" id="2812848"/>
    <lineage>
        <taxon>Bacteria</taxon>
        <taxon>Pseudomonadati</taxon>
        <taxon>Pseudomonadota</taxon>
        <taxon>Alphaproteobacteria</taxon>
        <taxon>Rhodospirillales</taxon>
        <taxon>Roseiterribacteraceae</taxon>
        <taxon>Roseiterribacter</taxon>
    </lineage>
</organism>
<evidence type="ECO:0000256" key="1">
    <source>
        <dbReference type="SAM" id="SignalP"/>
    </source>
</evidence>
<proteinExistence type="predicted"/>
<dbReference type="Proteomes" id="UP000681075">
    <property type="component" value="Unassembled WGS sequence"/>
</dbReference>
<accession>A0A8S8XIY6</accession>
<dbReference type="EMBL" id="BOPV01000001">
    <property type="protein sequence ID" value="GIL41145.1"/>
    <property type="molecule type" value="Genomic_DNA"/>
</dbReference>
<name>A0A8S8XIY6_9PROT</name>
<keyword evidence="3" id="KW-1185">Reference proteome</keyword>